<organism evidence="7 8">
    <name type="scientific">Hymenobacter glaciei</name>
    <dbReference type="NCBI Taxonomy" id="877209"/>
    <lineage>
        <taxon>Bacteria</taxon>
        <taxon>Pseudomonadati</taxon>
        <taxon>Bacteroidota</taxon>
        <taxon>Cytophagia</taxon>
        <taxon>Cytophagales</taxon>
        <taxon>Hymenobacteraceae</taxon>
        <taxon>Hymenobacter</taxon>
    </lineage>
</organism>
<evidence type="ECO:0000256" key="1">
    <source>
        <dbReference type="ARBA" id="ARBA00004651"/>
    </source>
</evidence>
<evidence type="ECO:0000256" key="2">
    <source>
        <dbReference type="ARBA" id="ARBA00022475"/>
    </source>
</evidence>
<dbReference type="PANTHER" id="PTHR30250:SF11">
    <property type="entry name" value="O-ANTIGEN TRANSPORTER-RELATED"/>
    <property type="match status" value="1"/>
</dbReference>
<keyword evidence="8" id="KW-1185">Reference proteome</keyword>
<feature type="transmembrane region" description="Helical" evidence="6">
    <location>
        <begin position="274"/>
        <end position="297"/>
    </location>
</feature>
<dbReference type="EMBL" id="BAABDK010000017">
    <property type="protein sequence ID" value="GAA4036538.1"/>
    <property type="molecule type" value="Genomic_DNA"/>
</dbReference>
<keyword evidence="3 6" id="KW-0812">Transmembrane</keyword>
<feature type="transmembrane region" description="Helical" evidence="6">
    <location>
        <begin position="388"/>
        <end position="407"/>
    </location>
</feature>
<dbReference type="InterPro" id="IPR050833">
    <property type="entry name" value="Poly_Biosynth_Transport"/>
</dbReference>
<feature type="transmembrane region" description="Helical" evidence="6">
    <location>
        <begin position="413"/>
        <end position="432"/>
    </location>
</feature>
<feature type="transmembrane region" description="Helical" evidence="6">
    <location>
        <begin position="471"/>
        <end position="491"/>
    </location>
</feature>
<feature type="transmembrane region" description="Helical" evidence="6">
    <location>
        <begin position="150"/>
        <end position="175"/>
    </location>
</feature>
<feature type="transmembrane region" description="Helical" evidence="6">
    <location>
        <begin position="41"/>
        <end position="63"/>
    </location>
</feature>
<accession>A0ABP7U627</accession>
<feature type="transmembrane region" description="Helical" evidence="6">
    <location>
        <begin position="12"/>
        <end position="35"/>
    </location>
</feature>
<dbReference type="Proteomes" id="UP001501469">
    <property type="component" value="Unassembled WGS sequence"/>
</dbReference>
<evidence type="ECO:0000256" key="4">
    <source>
        <dbReference type="ARBA" id="ARBA00022989"/>
    </source>
</evidence>
<gene>
    <name evidence="7" type="ORF">GCM10022409_21820</name>
</gene>
<feature type="transmembrane region" description="Helical" evidence="6">
    <location>
        <begin position="119"/>
        <end position="138"/>
    </location>
</feature>
<dbReference type="InterPro" id="IPR002797">
    <property type="entry name" value="Polysacc_synth"/>
</dbReference>
<keyword evidence="2" id="KW-1003">Cell membrane</keyword>
<sequence>MSVAKKLASQTAVYGVSSIVGRVLTYLLVPIYTAAFAAAEYGVVTGLYAYVSFLNVVFTYGMETTFFRFANRPGTDRKELYDRVVSLLLVSTVLLTVLLMLLARPLLGLLEIPAGNEQYAVWVALILGLDALTAIPFARLRLENKARRFAGIKLAGIVANVVLNLFFIVFCPAVMSGKWLPGLQPLVARLYDPTVGVGYVFLSNLFASGLTLLLLGRELLDFHFRLSLAFLKPLLQYAYPLMLMGLAGMVNETLDRILLPKWLPNNFYPGQSSLTAVGIYGACYKLSIFMSLVIQAFRYAAEPFFFAQSTDKNSPATFAMILKWFTLCCAVIFVGISLNVEDFGRLFLRRPEYLQGLVVVPILLLANLFLGVYYNLSVWFKLTDKTYYGTYIGAGGAVLTIALNFLLIPVLGYLGSAIATLACYFMMAILCWRLGERHFPVPYPALRLGLWLLFASGLVALGWYVHPEDWWVRHAWHAGLTLAFLAALYFVEQPRRAIASPPATPA</sequence>
<feature type="transmembrane region" description="Helical" evidence="6">
    <location>
        <begin position="84"/>
        <end position="107"/>
    </location>
</feature>
<proteinExistence type="predicted"/>
<feature type="transmembrane region" description="Helical" evidence="6">
    <location>
        <begin position="195"/>
        <end position="216"/>
    </location>
</feature>
<evidence type="ECO:0000313" key="8">
    <source>
        <dbReference type="Proteomes" id="UP001501469"/>
    </source>
</evidence>
<feature type="transmembrane region" description="Helical" evidence="6">
    <location>
        <begin position="444"/>
        <end position="465"/>
    </location>
</feature>
<protein>
    <submittedName>
        <fullName evidence="7">Oligosaccharide flippase family protein</fullName>
    </submittedName>
</protein>
<keyword evidence="5 6" id="KW-0472">Membrane</keyword>
<dbReference type="RefSeq" id="WP_345054085.1">
    <property type="nucleotide sequence ID" value="NZ_BAABDK010000017.1"/>
</dbReference>
<evidence type="ECO:0000313" key="7">
    <source>
        <dbReference type="EMBL" id="GAA4036538.1"/>
    </source>
</evidence>
<comment type="caution">
    <text evidence="7">The sequence shown here is derived from an EMBL/GenBank/DDBJ whole genome shotgun (WGS) entry which is preliminary data.</text>
</comment>
<evidence type="ECO:0000256" key="3">
    <source>
        <dbReference type="ARBA" id="ARBA00022692"/>
    </source>
</evidence>
<keyword evidence="4 6" id="KW-1133">Transmembrane helix</keyword>
<name>A0ABP7U627_9BACT</name>
<dbReference type="Pfam" id="PF01943">
    <property type="entry name" value="Polysacc_synt"/>
    <property type="match status" value="1"/>
</dbReference>
<feature type="transmembrane region" description="Helical" evidence="6">
    <location>
        <begin position="237"/>
        <end position="254"/>
    </location>
</feature>
<dbReference type="PANTHER" id="PTHR30250">
    <property type="entry name" value="PST FAMILY PREDICTED COLANIC ACID TRANSPORTER"/>
    <property type="match status" value="1"/>
</dbReference>
<evidence type="ECO:0000256" key="5">
    <source>
        <dbReference type="ARBA" id="ARBA00023136"/>
    </source>
</evidence>
<feature type="transmembrane region" description="Helical" evidence="6">
    <location>
        <begin position="318"/>
        <end position="338"/>
    </location>
</feature>
<evidence type="ECO:0000256" key="6">
    <source>
        <dbReference type="SAM" id="Phobius"/>
    </source>
</evidence>
<reference evidence="8" key="1">
    <citation type="journal article" date="2019" name="Int. J. Syst. Evol. Microbiol.">
        <title>The Global Catalogue of Microorganisms (GCM) 10K type strain sequencing project: providing services to taxonomists for standard genome sequencing and annotation.</title>
        <authorList>
            <consortium name="The Broad Institute Genomics Platform"/>
            <consortium name="The Broad Institute Genome Sequencing Center for Infectious Disease"/>
            <person name="Wu L."/>
            <person name="Ma J."/>
        </authorList>
    </citation>
    <scope>NUCLEOTIDE SEQUENCE [LARGE SCALE GENOMIC DNA]</scope>
    <source>
        <strain evidence="8">JCM 17225</strain>
    </source>
</reference>
<comment type="subcellular location">
    <subcellularLocation>
        <location evidence="1">Cell membrane</location>
        <topology evidence="1">Multi-pass membrane protein</topology>
    </subcellularLocation>
</comment>
<feature type="transmembrane region" description="Helical" evidence="6">
    <location>
        <begin position="358"/>
        <end position="376"/>
    </location>
</feature>